<accession>A0A9J6QTS8</accession>
<dbReference type="RefSeq" id="WP_269478615.1">
    <property type="nucleotide sequence ID" value="NZ_JAOSHN010000006.1"/>
</dbReference>
<dbReference type="Gene3D" id="2.40.10.270">
    <property type="entry name" value="Bacteriophage SPP1 head-tail adaptor protein"/>
    <property type="match status" value="1"/>
</dbReference>
<sequence>MYEIKEDFTTPLFYYEVIGTQRVNGKTLKTYSTSPRTFFASFKTYGGTESTVNGLLAVEDTATIKTWYDPMFASGARVKLAGTDQYYEIIGEPEDVEQRHKYSVFKVRRIKGGA</sequence>
<dbReference type="EMBL" id="JAOSHN010000006">
    <property type="protein sequence ID" value="MCU7379714.1"/>
    <property type="molecule type" value="Genomic_DNA"/>
</dbReference>
<evidence type="ECO:0000313" key="2">
    <source>
        <dbReference type="Proteomes" id="UP001065549"/>
    </source>
</evidence>
<dbReference type="Proteomes" id="UP001065549">
    <property type="component" value="Unassembled WGS sequence"/>
</dbReference>
<organism evidence="1 2">
    <name type="scientific">Hominibacterium faecale</name>
    <dbReference type="NCBI Taxonomy" id="2839743"/>
    <lineage>
        <taxon>Bacteria</taxon>
        <taxon>Bacillati</taxon>
        <taxon>Bacillota</taxon>
        <taxon>Clostridia</taxon>
        <taxon>Peptostreptococcales</taxon>
        <taxon>Anaerovoracaceae</taxon>
        <taxon>Hominibacterium</taxon>
    </lineage>
</organism>
<proteinExistence type="predicted"/>
<protein>
    <submittedName>
        <fullName evidence="1">Uncharacterized protein</fullName>
    </submittedName>
</protein>
<keyword evidence="2" id="KW-1185">Reference proteome</keyword>
<evidence type="ECO:0000313" key="1">
    <source>
        <dbReference type="EMBL" id="MCU7379714.1"/>
    </source>
</evidence>
<dbReference type="InterPro" id="IPR038666">
    <property type="entry name" value="SSP1_head-tail_sf"/>
</dbReference>
<gene>
    <name evidence="1" type="ORF">OBO34_15315</name>
</gene>
<dbReference type="AlphaFoldDB" id="A0A9J6QTS8"/>
<reference evidence="1" key="1">
    <citation type="submission" date="2022-09" db="EMBL/GenBank/DDBJ databases">
        <title>Culturomic study of gut microbiota in children with autism spectrum disorder.</title>
        <authorList>
            <person name="Efimov B.A."/>
            <person name="Chaplin A.V."/>
            <person name="Sokolova S.R."/>
            <person name="Pikina A.P."/>
            <person name="Korzhanova M."/>
            <person name="Belova V."/>
            <person name="Korostin D."/>
        </authorList>
    </citation>
    <scope>NUCLEOTIDE SEQUENCE</scope>
    <source>
        <strain evidence="1">ASD5510</strain>
    </source>
</reference>
<name>A0A9J6QTS8_9FIRM</name>
<comment type="caution">
    <text evidence="1">The sequence shown here is derived from an EMBL/GenBank/DDBJ whole genome shotgun (WGS) entry which is preliminary data.</text>
</comment>